<protein>
    <recommendedName>
        <fullName evidence="2">Aminoglycoside phosphotransferase domain-containing protein</fullName>
    </recommendedName>
</protein>
<dbReference type="OrthoDB" id="2831558at2759"/>
<proteinExistence type="predicted"/>
<dbReference type="Gene3D" id="3.90.1200.10">
    <property type="match status" value="1"/>
</dbReference>
<feature type="region of interest" description="Disordered" evidence="1">
    <location>
        <begin position="1184"/>
        <end position="1215"/>
    </location>
</feature>
<dbReference type="PANTHER" id="PTHR21310">
    <property type="entry name" value="AMINOGLYCOSIDE PHOSPHOTRANSFERASE-RELATED-RELATED"/>
    <property type="match status" value="1"/>
</dbReference>
<feature type="region of interest" description="Disordered" evidence="1">
    <location>
        <begin position="848"/>
        <end position="894"/>
    </location>
</feature>
<dbReference type="EMBL" id="JACCJC010000090">
    <property type="protein sequence ID" value="KAF6226654.1"/>
    <property type="molecule type" value="Genomic_DNA"/>
</dbReference>
<feature type="region of interest" description="Disordered" evidence="1">
    <location>
        <begin position="1"/>
        <end position="23"/>
    </location>
</feature>
<evidence type="ECO:0000259" key="2">
    <source>
        <dbReference type="Pfam" id="PF01636"/>
    </source>
</evidence>
<comment type="caution">
    <text evidence="3">The sequence shown here is derived from an EMBL/GenBank/DDBJ whole genome shotgun (WGS) entry which is preliminary data.</text>
</comment>
<feature type="compositionally biased region" description="Polar residues" evidence="1">
    <location>
        <begin position="1189"/>
        <end position="1215"/>
    </location>
</feature>
<evidence type="ECO:0000256" key="1">
    <source>
        <dbReference type="SAM" id="MobiDB-lite"/>
    </source>
</evidence>
<dbReference type="InterPro" id="IPR011009">
    <property type="entry name" value="Kinase-like_dom_sf"/>
</dbReference>
<sequence>MADASANTNAKMARTSLHPSAGSKAYQDHDFMRQFGAVLAQLKVGNIGPLAVSVRQNMQARDSTEQTDPSQSTDNTVIGCKVSLEPLRGSYNIAYRVLFDDGVEWILKVPANGSHARFDRLAADAMTSEALTMKMIKLSIAIPVPAVHSFDVSSNNEVGCPYILMDFLKGRPLYEGWFDPNASSAKREQFRARALQTTAAAMVQLSTFTLHRGGALRFDSAGQPVDVAGAKVPDAKAFYDTIDGEPYPEHDVWCENGPTTDPSSYLLFMLNRRGYKKGDSAYSRGVRESAGLFTKWALELSDNMDHKEQQFVLAHPDFDIQNILVHDDGTLSGILDWDGVAAVPLSVGCLRYPNWLIRDWDPVNYNWDIEAHKPKSYSGRPENTPDELVCYRAMYAQFIEMLLPTDSASIKTGKMEADIITRMSLITESLEIAVNRPMATSQIVGHLYQEIKRITGEEGDNDSSVTVSLESGARSDISDGDDSETDSLASGDEVEDGNSDEDTAPTEIEQSISELSDDGKRLSSECFCQKCIATLHHSEPEVIDEEKDENDFLALDATPREGPEFEQDGPEMALSDQVPAKAAAHKQKAASFEKAGVAGWASGLSDYGPTGIAKTLNNKAATGSKPSGKVRVVKWALKLGAKGCKEASKVLHKKEAYGSQPKDRVEATPAQFDAQPDSKTATAAIRLCNRTETLLRQISARMHQDRAPGAEGSNPKETKTKRVQTFLNWLITVVKKMIRKRVKDGVEVAEMPTITGGRLPHNVVLVDIGHCQRCNPVEESPDREQANDQDYSVETSSDDVWAHIAAEIDKSGIPVDLIKKRQDVVAQSVIEELGQEIEREKETELYLNDKKATRTAKRAKKRTEIPNTKHESHSGPIQPPASAKSELAKTSSVNMRVAETEAAQTGMPEELEANLEDGKLDETPRFTSASLGGVEGLNSEEIEKPEPENAECPKSSILTPGDPDPDAVDMDHIPPYNYESGSSEPESLISKLEAAKQRFDMEMALKGQHSGSTRLVPGNTGVGTPQLGDSKQQTSTHDAAAPEAIEEANRKLRMILSSFAKPRAASSRSESNGFQIAEDDGAATARLGSVQSSGAIDLANQKLKAMLSSLQEPVAADAGLQSNMFQIIADDDEEPESRKGFQTASFTSVSVASPKDGAAQFQKAVKYGRWFETPKGSLNRIEDEERVNDSSNVHEMTSRPSSYSLENNGGSLETSVANREDENVATVCDFQLLSRDYNQAEAFNVLQIPGVDENFEDYEEEYGVEGFTRTSNGGEFAESEEGEVQDEEIGLLRAAQGSFGEKIVNRVSAGGEESEHPGPKKTVDRGNFTMSEVCVALGNGNLDEQRMRKLKVGFMMVLAETLGKI</sequence>
<dbReference type="SUPFAM" id="SSF56112">
    <property type="entry name" value="Protein kinase-like (PK-like)"/>
    <property type="match status" value="1"/>
</dbReference>
<dbReference type="PANTHER" id="PTHR21310:SF51">
    <property type="entry name" value="AMINOGLYCOSIDE PHOSPHOTRANSFERASE DOMAIN-CONTAINING PROTEIN"/>
    <property type="match status" value="1"/>
</dbReference>
<reference evidence="3 4" key="1">
    <citation type="journal article" date="2020" name="Genomics">
        <title>Complete, high-quality genomes from long-read metagenomic sequencing of two wolf lichen thalli reveals enigmatic genome architecture.</title>
        <authorList>
            <person name="McKenzie S.K."/>
            <person name="Walston R.F."/>
            <person name="Allen J.L."/>
        </authorList>
    </citation>
    <scope>NUCLEOTIDE SEQUENCE [LARGE SCALE GENOMIC DNA]</scope>
    <source>
        <strain evidence="3">WasteWater2</strain>
    </source>
</reference>
<dbReference type="Pfam" id="PF01636">
    <property type="entry name" value="APH"/>
    <property type="match status" value="1"/>
</dbReference>
<organism evidence="3 4">
    <name type="scientific">Letharia columbiana</name>
    <dbReference type="NCBI Taxonomy" id="112416"/>
    <lineage>
        <taxon>Eukaryota</taxon>
        <taxon>Fungi</taxon>
        <taxon>Dikarya</taxon>
        <taxon>Ascomycota</taxon>
        <taxon>Pezizomycotina</taxon>
        <taxon>Lecanoromycetes</taxon>
        <taxon>OSLEUM clade</taxon>
        <taxon>Lecanoromycetidae</taxon>
        <taxon>Lecanorales</taxon>
        <taxon>Lecanorineae</taxon>
        <taxon>Parmeliaceae</taxon>
        <taxon>Letharia</taxon>
    </lineage>
</organism>
<keyword evidence="4" id="KW-1185">Reference proteome</keyword>
<feature type="compositionally biased region" description="Polar residues" evidence="1">
    <location>
        <begin position="1"/>
        <end position="10"/>
    </location>
</feature>
<gene>
    <name evidence="3" type="ORF">HO173_012400</name>
</gene>
<dbReference type="GeneID" id="59294034"/>
<accession>A0A8H6FG59</accession>
<evidence type="ECO:0000313" key="3">
    <source>
        <dbReference type="EMBL" id="KAF6226654.1"/>
    </source>
</evidence>
<feature type="compositionally biased region" description="Basic and acidic residues" evidence="1">
    <location>
        <begin position="862"/>
        <end position="873"/>
    </location>
</feature>
<dbReference type="InterPro" id="IPR051678">
    <property type="entry name" value="AGP_Transferase"/>
</dbReference>
<name>A0A8H6FG59_9LECA</name>
<dbReference type="InterPro" id="IPR002575">
    <property type="entry name" value="Aminoglycoside_PTrfase"/>
</dbReference>
<feature type="region of interest" description="Disordered" evidence="1">
    <location>
        <begin position="917"/>
        <end position="988"/>
    </location>
</feature>
<feature type="domain" description="Aminoglycoside phosphotransferase" evidence="2">
    <location>
        <begin position="89"/>
        <end position="339"/>
    </location>
</feature>
<dbReference type="Proteomes" id="UP000578531">
    <property type="component" value="Unassembled WGS sequence"/>
</dbReference>
<feature type="region of interest" description="Disordered" evidence="1">
    <location>
        <begin position="458"/>
        <end position="505"/>
    </location>
</feature>
<evidence type="ECO:0000313" key="4">
    <source>
        <dbReference type="Proteomes" id="UP000578531"/>
    </source>
</evidence>
<feature type="compositionally biased region" description="Acidic residues" evidence="1">
    <location>
        <begin position="492"/>
        <end position="504"/>
    </location>
</feature>
<dbReference type="RefSeq" id="XP_037158805.1">
    <property type="nucleotide sequence ID" value="XM_037314269.1"/>
</dbReference>